<feature type="domain" description="Indole-3-glycerol phosphate synthase" evidence="11">
    <location>
        <begin position="5"/>
        <end position="260"/>
    </location>
</feature>
<dbReference type="GO" id="GO:0004640">
    <property type="term" value="F:phosphoribosylanthranilate isomerase activity"/>
    <property type="evidence" value="ECO:0007669"/>
    <property type="project" value="TreeGrafter"/>
</dbReference>
<dbReference type="RefSeq" id="WP_069186064.1">
    <property type="nucleotide sequence ID" value="NZ_FLYE01000001.1"/>
</dbReference>
<dbReference type="EMBL" id="FLYE01000001">
    <property type="protein sequence ID" value="SCA55045.1"/>
    <property type="molecule type" value="Genomic_DNA"/>
</dbReference>
<dbReference type="AlphaFoldDB" id="A0A1C3RCP5"/>
<keyword evidence="9 10" id="KW-0456">Lyase</keyword>
<evidence type="ECO:0000259" key="11">
    <source>
        <dbReference type="Pfam" id="PF00218"/>
    </source>
</evidence>
<dbReference type="FunFam" id="3.20.20.70:FF:000024">
    <property type="entry name" value="Indole-3-glycerol phosphate synthase"/>
    <property type="match status" value="1"/>
</dbReference>
<evidence type="ECO:0000256" key="3">
    <source>
        <dbReference type="ARBA" id="ARBA00012362"/>
    </source>
</evidence>
<dbReference type="InterPro" id="IPR045186">
    <property type="entry name" value="Indole-3-glycerol_P_synth"/>
</dbReference>
<evidence type="ECO:0000256" key="7">
    <source>
        <dbReference type="ARBA" id="ARBA00022822"/>
    </source>
</evidence>
<dbReference type="Proteomes" id="UP000231658">
    <property type="component" value="Unassembled WGS sequence"/>
</dbReference>
<dbReference type="UniPathway" id="UPA00035">
    <property type="reaction ID" value="UER00043"/>
</dbReference>
<evidence type="ECO:0000256" key="6">
    <source>
        <dbReference type="ARBA" id="ARBA00022793"/>
    </source>
</evidence>
<keyword evidence="5 10" id="KW-0028">Amino-acid biosynthesis</keyword>
<dbReference type="EC" id="4.1.1.48" evidence="3 10"/>
<evidence type="ECO:0000256" key="2">
    <source>
        <dbReference type="ARBA" id="ARBA00004696"/>
    </source>
</evidence>
<dbReference type="PANTHER" id="PTHR22854:SF2">
    <property type="entry name" value="INDOLE-3-GLYCEROL-PHOSPHATE SYNTHASE"/>
    <property type="match status" value="1"/>
</dbReference>
<keyword evidence="8 10" id="KW-0057">Aromatic amino acid biosynthesis</keyword>
<comment type="pathway">
    <text evidence="2 10">Amino-acid biosynthesis; L-tryptophan biosynthesis; L-tryptophan from chorismate: step 4/5.</text>
</comment>
<evidence type="ECO:0000256" key="1">
    <source>
        <dbReference type="ARBA" id="ARBA00001633"/>
    </source>
</evidence>
<evidence type="ECO:0000313" key="12">
    <source>
        <dbReference type="EMBL" id="SCA55045.1"/>
    </source>
</evidence>
<dbReference type="NCBIfam" id="NF001373">
    <property type="entry name" value="PRK00278.1-6"/>
    <property type="match status" value="1"/>
</dbReference>
<reference evidence="12 13" key="1">
    <citation type="submission" date="2016-07" db="EMBL/GenBank/DDBJ databases">
        <authorList>
            <person name="Lefevre C.T."/>
        </authorList>
    </citation>
    <scope>NUCLEOTIDE SEQUENCE [LARGE SCALE GENOMIC DNA]</scope>
    <source>
        <strain evidence="12">PR1</strain>
    </source>
</reference>
<dbReference type="PANTHER" id="PTHR22854">
    <property type="entry name" value="TRYPTOPHAN BIOSYNTHESIS PROTEIN"/>
    <property type="match status" value="1"/>
</dbReference>
<evidence type="ECO:0000256" key="5">
    <source>
        <dbReference type="ARBA" id="ARBA00022605"/>
    </source>
</evidence>
<dbReference type="Pfam" id="PF00218">
    <property type="entry name" value="IGPS"/>
    <property type="match status" value="1"/>
</dbReference>
<dbReference type="InterPro" id="IPR001468">
    <property type="entry name" value="Indole-3-GlycerolPSynthase_CS"/>
</dbReference>
<comment type="catalytic activity">
    <reaction evidence="1 10">
        <text>1-(2-carboxyphenylamino)-1-deoxy-D-ribulose 5-phosphate + H(+) = (1S,2R)-1-C-(indol-3-yl)glycerol 3-phosphate + CO2 + H2O</text>
        <dbReference type="Rhea" id="RHEA:23476"/>
        <dbReference type="ChEBI" id="CHEBI:15377"/>
        <dbReference type="ChEBI" id="CHEBI:15378"/>
        <dbReference type="ChEBI" id="CHEBI:16526"/>
        <dbReference type="ChEBI" id="CHEBI:58613"/>
        <dbReference type="ChEBI" id="CHEBI:58866"/>
        <dbReference type="EC" id="4.1.1.48"/>
    </reaction>
</comment>
<evidence type="ECO:0000313" key="13">
    <source>
        <dbReference type="Proteomes" id="UP000231658"/>
    </source>
</evidence>
<dbReference type="SUPFAM" id="SSF51366">
    <property type="entry name" value="Ribulose-phoshate binding barrel"/>
    <property type="match status" value="1"/>
</dbReference>
<dbReference type="InterPro" id="IPR013785">
    <property type="entry name" value="Aldolase_TIM"/>
</dbReference>
<dbReference type="InterPro" id="IPR011060">
    <property type="entry name" value="RibuloseP-bd_barrel"/>
</dbReference>
<keyword evidence="13" id="KW-1185">Reference proteome</keyword>
<accession>A0A1C3RCP5</accession>
<evidence type="ECO:0000256" key="8">
    <source>
        <dbReference type="ARBA" id="ARBA00023141"/>
    </source>
</evidence>
<evidence type="ECO:0000256" key="4">
    <source>
        <dbReference type="ARBA" id="ARBA00018080"/>
    </source>
</evidence>
<dbReference type="GO" id="GO:0000162">
    <property type="term" value="P:L-tryptophan biosynthetic process"/>
    <property type="evidence" value="ECO:0007669"/>
    <property type="project" value="UniProtKB-UniRule"/>
</dbReference>
<dbReference type="CDD" id="cd00331">
    <property type="entry name" value="IGPS"/>
    <property type="match status" value="1"/>
</dbReference>
<dbReference type="NCBIfam" id="NF001377">
    <property type="entry name" value="PRK00278.2-4"/>
    <property type="match status" value="1"/>
</dbReference>
<dbReference type="OrthoDB" id="9804217at2"/>
<name>A0A1C3RCP5_9PROT</name>
<dbReference type="PROSITE" id="PS00614">
    <property type="entry name" value="IGPS"/>
    <property type="match status" value="1"/>
</dbReference>
<evidence type="ECO:0000256" key="9">
    <source>
        <dbReference type="ARBA" id="ARBA00023239"/>
    </source>
</evidence>
<gene>
    <name evidence="10 12" type="primary">trpC</name>
    <name evidence="12" type="ORF">MTBPR1_10292</name>
</gene>
<sequence length="265" mass="29297">MSDILAKICDDKREYVAGCKSRKDISILEVAAQQASAPRGFISALRSRVRAKQYGLIAEIKKASPSKGLIRADFDPITIAKSYEAGGAACMSVLTDVPYFQGADEYLVVARQAVNLPVLRKDFMVDPYQVVEARALGADCILIIMAALNDEEAGQLEELAMSYGMDCLIEVHDEEEMERALKLKSKLIGVNNRNLKTMEISLTTTERLSTMVPQDRMLVCESGIFSPEDLSRMSKVNANCFLVGESLMRQDDVEEATRTLLAKKD</sequence>
<evidence type="ECO:0000256" key="10">
    <source>
        <dbReference type="HAMAP-Rule" id="MF_00134"/>
    </source>
</evidence>
<proteinExistence type="inferred from homology"/>
<dbReference type="HAMAP" id="MF_00134_B">
    <property type="entry name" value="IGPS_B"/>
    <property type="match status" value="1"/>
</dbReference>
<organism evidence="12 13">
    <name type="scientific">Candidatus Terasakiella magnetica</name>
    <dbReference type="NCBI Taxonomy" id="1867952"/>
    <lineage>
        <taxon>Bacteria</taxon>
        <taxon>Pseudomonadati</taxon>
        <taxon>Pseudomonadota</taxon>
        <taxon>Alphaproteobacteria</taxon>
        <taxon>Rhodospirillales</taxon>
        <taxon>Terasakiellaceae</taxon>
        <taxon>Terasakiella</taxon>
    </lineage>
</organism>
<dbReference type="STRING" id="1867952.MTBPR1_10292"/>
<dbReference type="Gene3D" id="3.20.20.70">
    <property type="entry name" value="Aldolase class I"/>
    <property type="match status" value="1"/>
</dbReference>
<dbReference type="GO" id="GO:0004425">
    <property type="term" value="F:indole-3-glycerol-phosphate synthase activity"/>
    <property type="evidence" value="ECO:0007669"/>
    <property type="project" value="UniProtKB-UniRule"/>
</dbReference>
<protein>
    <recommendedName>
        <fullName evidence="4 10">Indole-3-glycerol phosphate synthase</fullName>
        <shortName evidence="10">IGPS</shortName>
        <ecNumber evidence="3 10">4.1.1.48</ecNumber>
    </recommendedName>
</protein>
<keyword evidence="7 10" id="KW-0822">Tryptophan biosynthesis</keyword>
<comment type="similarity">
    <text evidence="10">Belongs to the TrpC family.</text>
</comment>
<keyword evidence="6 10" id="KW-0210">Decarboxylase</keyword>
<dbReference type="NCBIfam" id="NF001370">
    <property type="entry name" value="PRK00278.1-2"/>
    <property type="match status" value="1"/>
</dbReference>
<dbReference type="InterPro" id="IPR013798">
    <property type="entry name" value="Indole-3-glycerol_P_synth_dom"/>
</dbReference>